<accession>A0A811K5G6</accession>
<feature type="chain" id="PRO_5035681457" evidence="1">
    <location>
        <begin position="20"/>
        <end position="105"/>
    </location>
</feature>
<protein>
    <submittedName>
        <fullName evidence="2">Uncharacterized protein</fullName>
    </submittedName>
</protein>
<dbReference type="EMBL" id="CAJFDH010000002">
    <property type="protein sequence ID" value="CAD5210648.1"/>
    <property type="molecule type" value="Genomic_DNA"/>
</dbReference>
<gene>
    <name evidence="2" type="ORF">BOKJ2_LOCUS3299</name>
</gene>
<evidence type="ECO:0000313" key="3">
    <source>
        <dbReference type="Proteomes" id="UP000614601"/>
    </source>
</evidence>
<comment type="caution">
    <text evidence="2">The sequence shown here is derived from an EMBL/GenBank/DDBJ whole genome shotgun (WGS) entry which is preliminary data.</text>
</comment>
<name>A0A811K5G6_9BILA</name>
<dbReference type="AlphaFoldDB" id="A0A811K5G6"/>
<dbReference type="EMBL" id="CAJFCW020000002">
    <property type="protein sequence ID" value="CAG9091779.1"/>
    <property type="molecule type" value="Genomic_DNA"/>
</dbReference>
<dbReference type="Proteomes" id="UP000783686">
    <property type="component" value="Unassembled WGS sequence"/>
</dbReference>
<dbReference type="PROSITE" id="PS51257">
    <property type="entry name" value="PROKAR_LIPOPROTEIN"/>
    <property type="match status" value="1"/>
</dbReference>
<keyword evidence="3" id="KW-1185">Reference proteome</keyword>
<evidence type="ECO:0000313" key="2">
    <source>
        <dbReference type="EMBL" id="CAD5210648.1"/>
    </source>
</evidence>
<keyword evidence="1" id="KW-0732">Signal</keyword>
<dbReference type="OrthoDB" id="10424602at2759"/>
<organism evidence="2 3">
    <name type="scientific">Bursaphelenchus okinawaensis</name>
    <dbReference type="NCBI Taxonomy" id="465554"/>
    <lineage>
        <taxon>Eukaryota</taxon>
        <taxon>Metazoa</taxon>
        <taxon>Ecdysozoa</taxon>
        <taxon>Nematoda</taxon>
        <taxon>Chromadorea</taxon>
        <taxon>Rhabditida</taxon>
        <taxon>Tylenchina</taxon>
        <taxon>Tylenchomorpha</taxon>
        <taxon>Aphelenchoidea</taxon>
        <taxon>Aphelenchoididae</taxon>
        <taxon>Bursaphelenchus</taxon>
    </lineage>
</organism>
<sequence length="105" mass="11829">MQFIKAFILLLTILGCALAVPVRQKRQFFSPATMIAQQQARDSLAYGQFLNNQAISNSNFLTMQAQQRQRQDLMNAQMLSNQATMDSQMAVQRAQWNAAAPLMFG</sequence>
<proteinExistence type="predicted"/>
<dbReference type="Proteomes" id="UP000614601">
    <property type="component" value="Unassembled WGS sequence"/>
</dbReference>
<evidence type="ECO:0000256" key="1">
    <source>
        <dbReference type="SAM" id="SignalP"/>
    </source>
</evidence>
<reference evidence="2" key="1">
    <citation type="submission" date="2020-09" db="EMBL/GenBank/DDBJ databases">
        <authorList>
            <person name="Kikuchi T."/>
        </authorList>
    </citation>
    <scope>NUCLEOTIDE SEQUENCE</scope>
    <source>
        <strain evidence="2">SH1</strain>
    </source>
</reference>
<feature type="signal peptide" evidence="1">
    <location>
        <begin position="1"/>
        <end position="19"/>
    </location>
</feature>